<feature type="topological domain" description="Cytoplasmic" evidence="10">
    <location>
        <begin position="1"/>
        <end position="7"/>
    </location>
</feature>
<feature type="transmembrane region" description="Helical" evidence="11">
    <location>
        <begin position="12"/>
        <end position="31"/>
    </location>
</feature>
<evidence type="ECO:0000313" key="13">
    <source>
        <dbReference type="Proteomes" id="UP000470384"/>
    </source>
</evidence>
<proteinExistence type="inferred from homology"/>
<evidence type="ECO:0000256" key="3">
    <source>
        <dbReference type="ARBA" id="ARBA00009620"/>
    </source>
</evidence>
<accession>A0A845QDF7</accession>
<dbReference type="PIRSF" id="PIRSF005413">
    <property type="entry name" value="COX11"/>
    <property type="match status" value="1"/>
</dbReference>
<dbReference type="Pfam" id="PF04442">
    <property type="entry name" value="CtaG_Cox11"/>
    <property type="match status" value="1"/>
</dbReference>
<keyword evidence="10" id="KW-0997">Cell inner membrane</keyword>
<dbReference type="InterPro" id="IPR023471">
    <property type="entry name" value="CtaG/Cox11_dom_sf"/>
</dbReference>
<evidence type="ECO:0000256" key="10">
    <source>
        <dbReference type="HAMAP-Rule" id="MF_00155"/>
    </source>
</evidence>
<evidence type="ECO:0000256" key="7">
    <source>
        <dbReference type="ARBA" id="ARBA00022989"/>
    </source>
</evidence>
<dbReference type="GO" id="GO:0005507">
    <property type="term" value="F:copper ion binding"/>
    <property type="evidence" value="ECO:0007669"/>
    <property type="project" value="InterPro"/>
</dbReference>
<comment type="function">
    <text evidence="1 10">Exerts its effect at some terminal stage of cytochrome c oxidase synthesis, probably by being involved in the insertion of the copper B into subunit I.</text>
</comment>
<evidence type="ECO:0000256" key="1">
    <source>
        <dbReference type="ARBA" id="ARBA00004007"/>
    </source>
</evidence>
<keyword evidence="9 10" id="KW-0472">Membrane</keyword>
<dbReference type="InterPro" id="IPR007533">
    <property type="entry name" value="Cyt_c_oxidase_assmbl_CtaG"/>
</dbReference>
<dbReference type="HAMAP" id="MF_00155">
    <property type="entry name" value="CtaG"/>
    <property type="match status" value="1"/>
</dbReference>
<feature type="topological domain" description="Periplasmic" evidence="10">
    <location>
        <begin position="31"/>
        <end position="198"/>
    </location>
</feature>
<evidence type="ECO:0000256" key="2">
    <source>
        <dbReference type="ARBA" id="ARBA00004382"/>
    </source>
</evidence>
<evidence type="ECO:0000256" key="8">
    <source>
        <dbReference type="ARBA" id="ARBA00023008"/>
    </source>
</evidence>
<comment type="caution">
    <text evidence="12">The sequence shown here is derived from an EMBL/GenBank/DDBJ whole genome shotgun (WGS) entry which is preliminary data.</text>
</comment>
<dbReference type="GO" id="GO:0005886">
    <property type="term" value="C:plasma membrane"/>
    <property type="evidence" value="ECO:0007669"/>
    <property type="project" value="UniProtKB-SubCell"/>
</dbReference>
<keyword evidence="6 10" id="KW-0735">Signal-anchor</keyword>
<dbReference type="FunFam" id="2.60.370.10:FF:000001">
    <property type="entry name" value="COX11 cytochrome c oxidase assembly homolog"/>
    <property type="match status" value="1"/>
</dbReference>
<keyword evidence="13" id="KW-1185">Reference proteome</keyword>
<dbReference type="AlphaFoldDB" id="A0A845QDF7"/>
<evidence type="ECO:0000313" key="12">
    <source>
        <dbReference type="EMBL" id="NBG96256.1"/>
    </source>
</evidence>
<reference evidence="12 13" key="1">
    <citation type="journal article" date="2016" name="Int. J. Syst. Evol. Microbiol.">
        <title>Pyruvatibacter mobilis gen. nov., sp. nov., a marine bacterium from the culture broth of Picochlorum sp. 122.</title>
        <authorList>
            <person name="Wang G."/>
            <person name="Tang M."/>
            <person name="Wu H."/>
            <person name="Dai S."/>
            <person name="Li T."/>
            <person name="Chen C."/>
            <person name="He H."/>
            <person name="Fan J."/>
            <person name="Xiang W."/>
            <person name="Li X."/>
        </authorList>
    </citation>
    <scope>NUCLEOTIDE SEQUENCE [LARGE SCALE GENOMIC DNA]</scope>
    <source>
        <strain evidence="12 13">GYP-11</strain>
    </source>
</reference>
<keyword evidence="7 10" id="KW-1133">Transmembrane helix</keyword>
<dbReference type="GO" id="GO:0008535">
    <property type="term" value="P:respiratory chain complex IV assembly"/>
    <property type="evidence" value="ECO:0007669"/>
    <property type="project" value="UniProtKB-UniRule"/>
</dbReference>
<dbReference type="EMBL" id="WXYQ01000007">
    <property type="protein sequence ID" value="NBG96256.1"/>
    <property type="molecule type" value="Genomic_DNA"/>
</dbReference>
<dbReference type="OrthoDB" id="9804841at2"/>
<gene>
    <name evidence="10" type="primary">ctaG</name>
    <name evidence="12" type="ORF">GTQ45_10980</name>
</gene>
<name>A0A845QDF7_9HYPH</name>
<evidence type="ECO:0000256" key="4">
    <source>
        <dbReference type="ARBA" id="ARBA00015384"/>
    </source>
</evidence>
<dbReference type="Proteomes" id="UP000470384">
    <property type="component" value="Unassembled WGS sequence"/>
</dbReference>
<keyword evidence="8 10" id="KW-0186">Copper</keyword>
<dbReference type="PANTHER" id="PTHR21320:SF3">
    <property type="entry name" value="CYTOCHROME C OXIDASE ASSEMBLY PROTEIN COX11, MITOCHONDRIAL-RELATED"/>
    <property type="match status" value="1"/>
</dbReference>
<organism evidence="12 13">
    <name type="scientific">Pyruvatibacter mobilis</name>
    <dbReference type="NCBI Taxonomy" id="1712261"/>
    <lineage>
        <taxon>Bacteria</taxon>
        <taxon>Pseudomonadati</taxon>
        <taxon>Pseudomonadota</taxon>
        <taxon>Alphaproteobacteria</taxon>
        <taxon>Hyphomicrobiales</taxon>
        <taxon>Parvibaculaceae</taxon>
        <taxon>Pyruvatibacter</taxon>
    </lineage>
</organism>
<keyword evidence="5 10" id="KW-0812">Transmembrane</keyword>
<evidence type="ECO:0000256" key="11">
    <source>
        <dbReference type="SAM" id="Phobius"/>
    </source>
</evidence>
<keyword evidence="10" id="KW-1003">Cell membrane</keyword>
<sequence length="198" mass="21409">MNSPVQKREKQIVLACALIVGGMVGMAYAAVPLYDLFCRVTGYGGTTQASAEFSDVILDRVVTVRFDANTNRALNWQFKPQQVSTDINVGADGLAFYSAENLSDRPIVGTATYNVTPQKAGVYFAKVDCFCFTEQLLMPGEKIDMPVSFFVDPAIADDPQMDDVTTITLSYTFYEKANPTISIPETASVTQAAAANGS</sequence>
<dbReference type="NCBIfam" id="NF003465">
    <property type="entry name" value="PRK05089.1"/>
    <property type="match status" value="1"/>
</dbReference>
<dbReference type="PANTHER" id="PTHR21320">
    <property type="entry name" value="CYTOCHROME C OXIDASE ASSEMBLY PROTEIN COX11-RELATED"/>
    <property type="match status" value="1"/>
</dbReference>
<comment type="similarity">
    <text evidence="3 10">Belongs to the COX11/CtaG family.</text>
</comment>
<evidence type="ECO:0000256" key="6">
    <source>
        <dbReference type="ARBA" id="ARBA00022968"/>
    </source>
</evidence>
<evidence type="ECO:0000256" key="5">
    <source>
        <dbReference type="ARBA" id="ARBA00022692"/>
    </source>
</evidence>
<dbReference type="SUPFAM" id="SSF110111">
    <property type="entry name" value="Ctag/Cox11"/>
    <property type="match status" value="1"/>
</dbReference>
<protein>
    <recommendedName>
        <fullName evidence="4 10">Cytochrome c oxidase assembly protein CtaG</fullName>
    </recommendedName>
</protein>
<comment type="subcellular location">
    <subcellularLocation>
        <location evidence="2 10">Cell inner membrane</location>
        <topology evidence="2 10">Single-pass type II membrane protein</topology>
        <orientation evidence="2 10">Periplasmic side</orientation>
    </subcellularLocation>
</comment>
<evidence type="ECO:0000256" key="9">
    <source>
        <dbReference type="ARBA" id="ARBA00023136"/>
    </source>
</evidence>
<dbReference type="Gene3D" id="2.60.370.10">
    <property type="entry name" value="Ctag/Cox11"/>
    <property type="match status" value="1"/>
</dbReference>